<dbReference type="SUPFAM" id="SSF57535">
    <property type="entry name" value="Complement control module/SCR domain"/>
    <property type="match status" value="4"/>
</dbReference>
<dbReference type="CDD" id="cd00033">
    <property type="entry name" value="CCP"/>
    <property type="match status" value="4"/>
</dbReference>
<evidence type="ECO:0000259" key="12">
    <source>
        <dbReference type="PROSITE" id="PS50923"/>
    </source>
</evidence>
<dbReference type="InterPro" id="IPR035976">
    <property type="entry name" value="Sushi/SCR/CCP_sf"/>
</dbReference>
<organism evidence="13 14">
    <name type="scientific">Branchiostoma belcheri</name>
    <name type="common">Amphioxus</name>
    <dbReference type="NCBI Taxonomy" id="7741"/>
    <lineage>
        <taxon>Eukaryota</taxon>
        <taxon>Metazoa</taxon>
        <taxon>Chordata</taxon>
        <taxon>Cephalochordata</taxon>
        <taxon>Leptocardii</taxon>
        <taxon>Amphioxiformes</taxon>
        <taxon>Branchiostomatidae</taxon>
        <taxon>Branchiostoma</taxon>
    </lineage>
</organism>
<protein>
    <submittedName>
        <fullName evidence="14">E-selectin-like</fullName>
    </submittedName>
</protein>
<evidence type="ECO:0000256" key="10">
    <source>
        <dbReference type="ARBA" id="ARBA00023180"/>
    </source>
</evidence>
<dbReference type="Proteomes" id="UP000515135">
    <property type="component" value="Unplaced"/>
</dbReference>
<keyword evidence="5" id="KW-0732">Signal</keyword>
<dbReference type="Gene3D" id="2.10.70.10">
    <property type="entry name" value="Complement Module, domain 1"/>
    <property type="match status" value="4"/>
</dbReference>
<evidence type="ECO:0000256" key="3">
    <source>
        <dbReference type="ARBA" id="ARBA00022536"/>
    </source>
</evidence>
<keyword evidence="13" id="KW-1185">Reference proteome</keyword>
<dbReference type="PANTHER" id="PTHR46393:SF7">
    <property type="entry name" value="COMPLEMENT C2"/>
    <property type="match status" value="1"/>
</dbReference>
<dbReference type="FunFam" id="2.10.70.10:FF:000064">
    <property type="entry name" value="Fibulin 7"/>
    <property type="match status" value="2"/>
</dbReference>
<feature type="domain" description="Sushi" evidence="12">
    <location>
        <begin position="196"/>
        <end position="252"/>
    </location>
</feature>
<feature type="disulfide bond" evidence="11">
    <location>
        <begin position="109"/>
        <end position="136"/>
    </location>
</feature>
<dbReference type="PANTHER" id="PTHR46393">
    <property type="entry name" value="SUSHI DOMAIN-CONTAINING PROTEIN"/>
    <property type="match status" value="1"/>
</dbReference>
<feature type="disulfide bond" evidence="11">
    <location>
        <begin position="52"/>
        <end position="79"/>
    </location>
</feature>
<keyword evidence="3" id="KW-0245">EGF-like domain</keyword>
<dbReference type="InterPro" id="IPR000436">
    <property type="entry name" value="Sushi_SCR_CCP_dom"/>
</dbReference>
<keyword evidence="6" id="KW-0677">Repeat</keyword>
<evidence type="ECO:0000256" key="9">
    <source>
        <dbReference type="ARBA" id="ARBA00023157"/>
    </source>
</evidence>
<comment type="caution">
    <text evidence="11">Lacks conserved residue(s) required for the propagation of feature annotation.</text>
</comment>
<dbReference type="SMART" id="SM00032">
    <property type="entry name" value="CCP"/>
    <property type="match status" value="4"/>
</dbReference>
<gene>
    <name evidence="14" type="primary">LOC109474113</name>
</gene>
<feature type="disulfide bond" evidence="11">
    <location>
        <begin position="166"/>
        <end position="193"/>
    </location>
</feature>
<accession>A0A6P4Z008</accession>
<feature type="domain" description="Sushi" evidence="12">
    <location>
        <begin position="139"/>
        <end position="195"/>
    </location>
</feature>
<dbReference type="RefSeq" id="XP_019629883.1">
    <property type="nucleotide sequence ID" value="XM_019774324.1"/>
</dbReference>
<keyword evidence="10" id="KW-0325">Glycoprotein</keyword>
<keyword evidence="7" id="KW-0106">Calcium</keyword>
<dbReference type="Pfam" id="PF00084">
    <property type="entry name" value="Sushi"/>
    <property type="match status" value="4"/>
</dbReference>
<dbReference type="AlphaFoldDB" id="A0A6P4Z008"/>
<keyword evidence="8" id="KW-0130">Cell adhesion</keyword>
<comment type="subcellular location">
    <subcellularLocation>
        <location evidence="1">Secreted</location>
    </subcellularLocation>
</comment>
<keyword evidence="9 11" id="KW-1015">Disulfide bond</keyword>
<evidence type="ECO:0000256" key="6">
    <source>
        <dbReference type="ARBA" id="ARBA00022737"/>
    </source>
</evidence>
<proteinExistence type="predicted"/>
<evidence type="ECO:0000256" key="5">
    <source>
        <dbReference type="ARBA" id="ARBA00022729"/>
    </source>
</evidence>
<sequence>MNLGRKENQTAAIERLKEKTNMTAVQCSPLTNPIKGFVTGPNSYGDVVNFTCEPGYKLVGTSSLTCLSDGTWDGKSPTCTAVECPLLSPHLNGKVTGTNSYGDVVNFTCEPGYKLVGTSSLTCLADGTWNGNPATCTAVKCHPLSNPFNGFVTGSNSYGDVVHFTCNPGYKLVGTSSLTCLADGAWNGNPATCTAVKCHPLSNPFNGFVSGSNSYRDVANFTCKPGYKLVGTSSLTCLSDGTWDGTSPTCTAVQCPLVSPPTNGILTGTNSYGDVVNFTFPLPNPFWKHA</sequence>
<dbReference type="GO" id="GO:0007155">
    <property type="term" value="P:cell adhesion"/>
    <property type="evidence" value="ECO:0007669"/>
    <property type="project" value="UniProtKB-KW"/>
</dbReference>
<evidence type="ECO:0000256" key="8">
    <source>
        <dbReference type="ARBA" id="ARBA00022889"/>
    </source>
</evidence>
<evidence type="ECO:0000256" key="1">
    <source>
        <dbReference type="ARBA" id="ARBA00004613"/>
    </source>
</evidence>
<evidence type="ECO:0000256" key="2">
    <source>
        <dbReference type="ARBA" id="ARBA00022525"/>
    </source>
</evidence>
<feature type="domain" description="Sushi" evidence="12">
    <location>
        <begin position="25"/>
        <end position="81"/>
    </location>
</feature>
<keyword evidence="2" id="KW-0964">Secreted</keyword>
<evidence type="ECO:0000313" key="14">
    <source>
        <dbReference type="RefSeq" id="XP_019629883.1"/>
    </source>
</evidence>
<name>A0A6P4Z008_BRABE</name>
<dbReference type="GeneID" id="109474113"/>
<evidence type="ECO:0000256" key="11">
    <source>
        <dbReference type="PROSITE-ProRule" id="PRU00302"/>
    </source>
</evidence>
<evidence type="ECO:0000256" key="7">
    <source>
        <dbReference type="ARBA" id="ARBA00022837"/>
    </source>
</evidence>
<evidence type="ECO:0000313" key="13">
    <source>
        <dbReference type="Proteomes" id="UP000515135"/>
    </source>
</evidence>
<evidence type="ECO:0000256" key="4">
    <source>
        <dbReference type="ARBA" id="ARBA00022659"/>
    </source>
</evidence>
<dbReference type="OrthoDB" id="6127264at2759"/>
<reference evidence="14" key="1">
    <citation type="submission" date="2025-08" db="UniProtKB">
        <authorList>
            <consortium name="RefSeq"/>
        </authorList>
    </citation>
    <scope>IDENTIFICATION</scope>
    <source>
        <tissue evidence="14">Gonad</tissue>
    </source>
</reference>
<feature type="disulfide bond" evidence="11">
    <location>
        <begin position="223"/>
        <end position="250"/>
    </location>
</feature>
<keyword evidence="4 11" id="KW-0768">Sushi</keyword>
<dbReference type="PROSITE" id="PS50923">
    <property type="entry name" value="SUSHI"/>
    <property type="match status" value="4"/>
</dbReference>
<dbReference type="KEGG" id="bbel:109474113"/>
<feature type="domain" description="Sushi" evidence="12">
    <location>
        <begin position="82"/>
        <end position="138"/>
    </location>
</feature>
<dbReference type="GO" id="GO:0005576">
    <property type="term" value="C:extracellular region"/>
    <property type="evidence" value="ECO:0007669"/>
    <property type="project" value="UniProtKB-SubCell"/>
</dbReference>